<reference evidence="4" key="1">
    <citation type="journal article" date="2017" name="Nat. Ecol. Evol.">
        <title>Genome expansion and lineage-specific genetic innovations in the forest pathogenic fungi Armillaria.</title>
        <authorList>
            <person name="Sipos G."/>
            <person name="Prasanna A.N."/>
            <person name="Walter M.C."/>
            <person name="O'Connor E."/>
            <person name="Balint B."/>
            <person name="Krizsan K."/>
            <person name="Kiss B."/>
            <person name="Hess J."/>
            <person name="Varga T."/>
            <person name="Slot J."/>
            <person name="Riley R."/>
            <person name="Boka B."/>
            <person name="Rigling D."/>
            <person name="Barry K."/>
            <person name="Lee J."/>
            <person name="Mihaltcheva S."/>
            <person name="LaButti K."/>
            <person name="Lipzen A."/>
            <person name="Waldron R."/>
            <person name="Moloney N.M."/>
            <person name="Sperisen C."/>
            <person name="Kredics L."/>
            <person name="Vagvoelgyi C."/>
            <person name="Patrignani A."/>
            <person name="Fitzpatrick D."/>
            <person name="Nagy I."/>
            <person name="Doyle S."/>
            <person name="Anderson J.B."/>
            <person name="Grigoriev I.V."/>
            <person name="Gueldener U."/>
            <person name="Muensterkoetter M."/>
            <person name="Nagy L.G."/>
        </authorList>
    </citation>
    <scope>NUCLEOTIDE SEQUENCE [LARGE SCALE GENOMIC DNA]</scope>
    <source>
        <strain evidence="4">Ar21-2</strain>
    </source>
</reference>
<evidence type="ECO:0000256" key="2">
    <source>
        <dbReference type="SAM" id="MobiDB-lite"/>
    </source>
</evidence>
<dbReference type="STRING" id="47427.A0A2H3CJF2"/>
<feature type="region of interest" description="Disordered" evidence="2">
    <location>
        <begin position="533"/>
        <end position="552"/>
    </location>
</feature>
<sequence>MTLTSYLILAPAELHFFFGHSTQFQDEWEVVPTYYLEALKTQNDLDKQQFIGAKKQKRKTARQAQTSAARLAKSNHQASLDHDGDDSDGHFSSSDKENDDRAALLQDQEREKNRGDEYKKQFYNAHKRAKYWQKRTEGYSSKVSGMERQMEAQETDLRHQNTQIKELSGQVSKLEDKVQILGQNKAQYQKKIHVLKAKVKRIPAQLATVLKRAARMFGVQEKERSFKLKHKGVIPDEARDIFCDLVALDNIANALGVTLEGDVSDRSIDRIMKEGGNASKLQIVEAVRDAKVSTKEIKGVTISGDGTTHKNNNYESHCATVIDSENKKKQFFLGIKMAVNHTSQTQLDGWIKLVEELYELFRESEFCTDEADARDFWTTVTGMHTDHAEDQKKLFRLLKDWKQQCEREKQGERTVLGMNSMELLSFLFEVSQATITKAGGMQLWDILSDEEKKKRHKEMYLKIVHEIGQDEFQKLTPEEKENVDFLIWAGCCMHKDMNAFKGGAHAMEGYWDEMEIKGPIKLYNRDNAAASELAPDTSASKRADDKSKDTSNTRFQSHAEACAVIITYLDLLLQFLDYVKKNKASRSLNHMEGNVKDALECLETRHEFCVVPLYHESISVPYMREIRGPYQQEDNILRLAALHKRVEMHLCKIIMKPELLIGPDVVPATGSLDVQRYAQDLPHLKQLLTQFCIGALETWHRFSAEFVKGGKISKASEENIERAWMESTNDANESAFGIMRQKLRANPSMSLPQFNAREMYKQNSTSQYQKALNPAQRQKLRAITRAQDESGANRDEKIKQAVHMENVQKEKLARDTVRQEKERQAKNAVANAAVILDISELERRLALTARAEGYLTVSEIDLQLDWLLRYDPEGIPKAKSARGNRDAKCQHLKEAVVRYNSRQSAQAIQNDKEDIEGSNTVYTDQSMCSYLKGIMKTTSIDGNGDENGSITA</sequence>
<evidence type="ECO:0000256" key="1">
    <source>
        <dbReference type="SAM" id="Coils"/>
    </source>
</evidence>
<evidence type="ECO:0000313" key="3">
    <source>
        <dbReference type="EMBL" id="PBK79322.1"/>
    </source>
</evidence>
<keyword evidence="1" id="KW-0175">Coiled coil</keyword>
<feature type="compositionally biased region" description="Basic and acidic residues" evidence="2">
    <location>
        <begin position="539"/>
        <end position="551"/>
    </location>
</feature>
<name>A0A2H3CJF2_ARMGA</name>
<keyword evidence="4" id="KW-1185">Reference proteome</keyword>
<feature type="region of interest" description="Disordered" evidence="2">
    <location>
        <begin position="53"/>
        <end position="120"/>
    </location>
</feature>
<dbReference type="OrthoDB" id="3236156at2759"/>
<proteinExistence type="predicted"/>
<dbReference type="AlphaFoldDB" id="A0A2H3CJF2"/>
<evidence type="ECO:0000313" key="4">
    <source>
        <dbReference type="Proteomes" id="UP000217790"/>
    </source>
</evidence>
<dbReference type="EMBL" id="KZ293786">
    <property type="protein sequence ID" value="PBK79322.1"/>
    <property type="molecule type" value="Genomic_DNA"/>
</dbReference>
<gene>
    <name evidence="3" type="ORF">ARMGADRAFT_1040895</name>
</gene>
<dbReference type="OMA" id="NECHADS"/>
<protein>
    <submittedName>
        <fullName evidence="3">Uncharacterized protein</fullName>
    </submittedName>
</protein>
<feature type="coiled-coil region" evidence="1">
    <location>
        <begin position="143"/>
        <end position="191"/>
    </location>
</feature>
<feature type="compositionally biased region" description="Basic and acidic residues" evidence="2">
    <location>
        <begin position="79"/>
        <end position="120"/>
    </location>
</feature>
<dbReference type="Proteomes" id="UP000217790">
    <property type="component" value="Unassembled WGS sequence"/>
</dbReference>
<accession>A0A2H3CJF2</accession>
<organism evidence="3 4">
    <name type="scientific">Armillaria gallica</name>
    <name type="common">Bulbous honey fungus</name>
    <name type="synonym">Armillaria bulbosa</name>
    <dbReference type="NCBI Taxonomy" id="47427"/>
    <lineage>
        <taxon>Eukaryota</taxon>
        <taxon>Fungi</taxon>
        <taxon>Dikarya</taxon>
        <taxon>Basidiomycota</taxon>
        <taxon>Agaricomycotina</taxon>
        <taxon>Agaricomycetes</taxon>
        <taxon>Agaricomycetidae</taxon>
        <taxon>Agaricales</taxon>
        <taxon>Marasmiineae</taxon>
        <taxon>Physalacriaceae</taxon>
        <taxon>Armillaria</taxon>
    </lineage>
</organism>
<dbReference type="InParanoid" id="A0A2H3CJF2"/>